<keyword evidence="3" id="KW-1185">Reference proteome</keyword>
<dbReference type="AlphaFoldDB" id="A0A1N7F6A6"/>
<dbReference type="Gene3D" id="3.10.180.10">
    <property type="entry name" value="2,3-Dihydroxybiphenyl 1,2-Dioxygenase, domain 1"/>
    <property type="match status" value="1"/>
</dbReference>
<evidence type="ECO:0000313" key="3">
    <source>
        <dbReference type="Proteomes" id="UP000186218"/>
    </source>
</evidence>
<dbReference type="SUPFAM" id="SSF54593">
    <property type="entry name" value="Glyoxalase/Bleomycin resistance protein/Dihydroxybiphenyl dioxygenase"/>
    <property type="match status" value="1"/>
</dbReference>
<dbReference type="PROSITE" id="PS51819">
    <property type="entry name" value="VOC"/>
    <property type="match status" value="1"/>
</dbReference>
<sequence>MSSVGDMALVDSTGFAHVRLTVTDIGRSKQFYDDLFGWPIAVDASDHADEPGVRESQEKFYGGVVYQTPQGTLFGLRPVGSTRFDSAQTGLDHVSFALASRAELDDAVVALDERGIEHGEITDLGDNGFILSVQDPDDINIEFTAPPR</sequence>
<feature type="domain" description="VOC" evidence="1">
    <location>
        <begin position="14"/>
        <end position="146"/>
    </location>
</feature>
<dbReference type="EMBL" id="FTNT01000004">
    <property type="protein sequence ID" value="SIR95806.1"/>
    <property type="molecule type" value="Genomic_DNA"/>
</dbReference>
<dbReference type="InterPro" id="IPR037523">
    <property type="entry name" value="VOC_core"/>
</dbReference>
<organism evidence="2 3">
    <name type="scientific">Williamsia sterculiae</name>
    <dbReference type="NCBI Taxonomy" id="1344003"/>
    <lineage>
        <taxon>Bacteria</taxon>
        <taxon>Bacillati</taxon>
        <taxon>Actinomycetota</taxon>
        <taxon>Actinomycetes</taxon>
        <taxon>Mycobacteriales</taxon>
        <taxon>Nocardiaceae</taxon>
        <taxon>Williamsia</taxon>
    </lineage>
</organism>
<keyword evidence="2" id="KW-0560">Oxidoreductase</keyword>
<dbReference type="STRING" id="1344003.SAMN05445060_1851"/>
<accession>A0A1N7F6A6</accession>
<gene>
    <name evidence="2" type="ORF">SAMN05445060_1851</name>
</gene>
<dbReference type="Proteomes" id="UP000186218">
    <property type="component" value="Unassembled WGS sequence"/>
</dbReference>
<dbReference type="InterPro" id="IPR029068">
    <property type="entry name" value="Glyas_Bleomycin-R_OHBP_Dase"/>
</dbReference>
<name>A0A1N7F6A6_9NOCA</name>
<protein>
    <submittedName>
        <fullName evidence="2">Catechol 2,3-dioxygenase</fullName>
    </submittedName>
</protein>
<reference evidence="2 3" key="1">
    <citation type="submission" date="2017-01" db="EMBL/GenBank/DDBJ databases">
        <authorList>
            <person name="Mah S.A."/>
            <person name="Swanson W.J."/>
            <person name="Moy G.W."/>
            <person name="Vacquier V.D."/>
        </authorList>
    </citation>
    <scope>NUCLEOTIDE SEQUENCE [LARGE SCALE GENOMIC DNA]</scope>
    <source>
        <strain evidence="2 3">CPCC 203464</strain>
    </source>
</reference>
<evidence type="ECO:0000313" key="2">
    <source>
        <dbReference type="EMBL" id="SIR95806.1"/>
    </source>
</evidence>
<dbReference type="InterPro" id="IPR004360">
    <property type="entry name" value="Glyas_Fos-R_dOase_dom"/>
</dbReference>
<evidence type="ECO:0000259" key="1">
    <source>
        <dbReference type="PROSITE" id="PS51819"/>
    </source>
</evidence>
<keyword evidence="2" id="KW-0223">Dioxygenase</keyword>
<dbReference type="Pfam" id="PF00903">
    <property type="entry name" value="Glyoxalase"/>
    <property type="match status" value="1"/>
</dbReference>
<dbReference type="GO" id="GO:0051213">
    <property type="term" value="F:dioxygenase activity"/>
    <property type="evidence" value="ECO:0007669"/>
    <property type="project" value="UniProtKB-KW"/>
</dbReference>
<proteinExistence type="predicted"/>